<proteinExistence type="predicted"/>
<name>A0A3E1NH44_9BACT</name>
<dbReference type="AlphaFoldDB" id="A0A3E1NH44"/>
<keyword evidence="2" id="KW-1185">Reference proteome</keyword>
<evidence type="ECO:0000313" key="2">
    <source>
        <dbReference type="Proteomes" id="UP000261284"/>
    </source>
</evidence>
<gene>
    <name evidence="1" type="ORF">DXN05_14615</name>
</gene>
<accession>A0A3E1NH44</accession>
<dbReference type="RefSeq" id="WP_116848020.1">
    <property type="nucleotide sequence ID" value="NZ_QTJU01000005.1"/>
</dbReference>
<evidence type="ECO:0000313" key="1">
    <source>
        <dbReference type="EMBL" id="RFM27263.1"/>
    </source>
</evidence>
<dbReference type="Proteomes" id="UP000261284">
    <property type="component" value="Unassembled WGS sequence"/>
</dbReference>
<sequence length="213" mass="24158">MLQNRVDPWGNLIQTKARGAWMGNRGILHNEQQQVERQFKLKAWLICQLEFKDRKRQVMAPHRYTELFFLDEATAFAAGHRPCFECRREAAEHFKTCWLQANPEHGFDASVSINEIDAVLHRERINRKGEKLTHEAPAAALPNGVFVVWEGKPCLLYNRQLFPWSPAGYKTAIALPVAAPLQVLTPPSVVRSFTAGYQAQVGVNIVEGVKLDV</sequence>
<dbReference type="EMBL" id="QTJU01000005">
    <property type="protein sequence ID" value="RFM27263.1"/>
    <property type="molecule type" value="Genomic_DNA"/>
</dbReference>
<reference evidence="1 2" key="1">
    <citation type="submission" date="2018-08" db="EMBL/GenBank/DDBJ databases">
        <title>Chitinophagaceae sp. K23C18032701, a novel bacterium isolated from forest soil.</title>
        <authorList>
            <person name="Wang C."/>
        </authorList>
    </citation>
    <scope>NUCLEOTIDE SEQUENCE [LARGE SCALE GENOMIC DNA]</scope>
    <source>
        <strain evidence="1 2">K23C18032701</strain>
    </source>
</reference>
<protein>
    <submittedName>
        <fullName evidence="1">Uncharacterized protein</fullName>
    </submittedName>
</protein>
<dbReference type="OrthoDB" id="9783680at2"/>
<comment type="caution">
    <text evidence="1">The sequence shown here is derived from an EMBL/GenBank/DDBJ whole genome shotgun (WGS) entry which is preliminary data.</text>
</comment>
<organism evidence="1 2">
    <name type="scientific">Deminuibacter soli</name>
    <dbReference type="NCBI Taxonomy" id="2291815"/>
    <lineage>
        <taxon>Bacteria</taxon>
        <taxon>Pseudomonadati</taxon>
        <taxon>Bacteroidota</taxon>
        <taxon>Chitinophagia</taxon>
        <taxon>Chitinophagales</taxon>
        <taxon>Chitinophagaceae</taxon>
        <taxon>Deminuibacter</taxon>
    </lineage>
</organism>